<dbReference type="Pfam" id="PF04616">
    <property type="entry name" value="Glyco_hydro_43"/>
    <property type="match status" value="1"/>
</dbReference>
<dbReference type="AlphaFoldDB" id="A0A7J5Q060"/>
<dbReference type="PANTHER" id="PTHR43772">
    <property type="entry name" value="ENDO-1,4-BETA-XYLANASE"/>
    <property type="match status" value="1"/>
</dbReference>
<dbReference type="SUPFAM" id="SSF75005">
    <property type="entry name" value="Arabinanase/levansucrase/invertase"/>
    <property type="match status" value="1"/>
</dbReference>
<dbReference type="InterPro" id="IPR052176">
    <property type="entry name" value="Glycosyl_Hydrlase_43_Enz"/>
</dbReference>
<dbReference type="CDD" id="cd08990">
    <property type="entry name" value="GH43_AXH_like"/>
    <property type="match status" value="1"/>
</dbReference>
<reference evidence="9 10" key="1">
    <citation type="journal article" date="2019" name="Nat. Med.">
        <title>A library of human gut bacterial isolates paired with longitudinal multiomics data enables mechanistic microbiome research.</title>
        <authorList>
            <person name="Poyet M."/>
            <person name="Groussin M."/>
            <person name="Gibbons S.M."/>
            <person name="Avila-Pacheco J."/>
            <person name="Jiang X."/>
            <person name="Kearney S.M."/>
            <person name="Perrotta A.R."/>
            <person name="Berdy B."/>
            <person name="Zhao S."/>
            <person name="Lieberman T.D."/>
            <person name="Swanson P.K."/>
            <person name="Smith M."/>
            <person name="Roesemann S."/>
            <person name="Alexander J.E."/>
            <person name="Rich S.A."/>
            <person name="Livny J."/>
            <person name="Vlamakis H."/>
            <person name="Clish C."/>
            <person name="Bullock K."/>
            <person name="Deik A."/>
            <person name="Scott J."/>
            <person name="Pierce K.A."/>
            <person name="Xavier R.J."/>
            <person name="Alm E.J."/>
        </authorList>
    </citation>
    <scope>NUCLEOTIDE SEQUENCE [LARGE SCALE GENOMIC DNA]</scope>
    <source>
        <strain evidence="9 10">BIOML-A58</strain>
    </source>
</reference>
<comment type="similarity">
    <text evidence="1 7">Belongs to the glycosyl hydrolase 43 family.</text>
</comment>
<dbReference type="Gene3D" id="2.115.10.20">
    <property type="entry name" value="Glycosyl hydrolase domain, family 43"/>
    <property type="match status" value="1"/>
</dbReference>
<feature type="signal peptide" evidence="8">
    <location>
        <begin position="1"/>
        <end position="24"/>
    </location>
</feature>
<evidence type="ECO:0000256" key="8">
    <source>
        <dbReference type="SAM" id="SignalP"/>
    </source>
</evidence>
<comment type="caution">
    <text evidence="9">The sequence shown here is derived from an EMBL/GenBank/DDBJ whole genome shotgun (WGS) entry which is preliminary data.</text>
</comment>
<keyword evidence="2" id="KW-0624">Polysaccharide degradation</keyword>
<evidence type="ECO:0000256" key="5">
    <source>
        <dbReference type="ARBA" id="ARBA00023295"/>
    </source>
</evidence>
<dbReference type="RefSeq" id="WP_151934361.1">
    <property type="nucleotide sequence ID" value="NZ_WDED01000006.1"/>
</dbReference>
<evidence type="ECO:0000256" key="4">
    <source>
        <dbReference type="ARBA" id="ARBA00023277"/>
    </source>
</evidence>
<proteinExistence type="inferred from homology"/>
<evidence type="ECO:0000256" key="1">
    <source>
        <dbReference type="ARBA" id="ARBA00009865"/>
    </source>
</evidence>
<evidence type="ECO:0000256" key="3">
    <source>
        <dbReference type="ARBA" id="ARBA00022801"/>
    </source>
</evidence>
<evidence type="ECO:0000256" key="7">
    <source>
        <dbReference type="RuleBase" id="RU361187"/>
    </source>
</evidence>
<keyword evidence="5 7" id="KW-0326">Glycosidase</keyword>
<sequence length="307" mass="35296">MKNKRYLFVGILIVCLGNLFSAYAQKQILPDFHADPSAHYWDGKYWIYPSTDEPGSTTWRQMKRWHCYSSEDLSQWKCEGEIFSLDKVSWASEAAFAPDAMKWKGKYYFFFPAQFQIGVAVSDKPNGSFKDTLGKPLIKADECPGGRSFDPCIFIDTDSVPYLYYGGGGAVAVVRLKDNLLEKDSEVIKLPLKDYAEGIWVHKRNGLYYFTYPNHYKDAEGNIKQLLVYSTSTSPLGPFVYRGAFFDNKSRNSHHSIIEIKGKWYLFYHIQGPSPYERRVCVDYLEYNADGTIKEVKMTKDGIEPLK</sequence>
<accession>A0A7J5Q060</accession>
<dbReference type="EMBL" id="WDED01000006">
    <property type="protein sequence ID" value="KAB6149053.1"/>
    <property type="molecule type" value="Genomic_DNA"/>
</dbReference>
<feature type="chain" id="PRO_5029542681" evidence="8">
    <location>
        <begin position="25"/>
        <end position="307"/>
    </location>
</feature>
<dbReference type="InterPro" id="IPR006710">
    <property type="entry name" value="Glyco_hydro_43"/>
</dbReference>
<dbReference type="GO" id="GO:0004553">
    <property type="term" value="F:hydrolase activity, hydrolyzing O-glycosyl compounds"/>
    <property type="evidence" value="ECO:0007669"/>
    <property type="project" value="InterPro"/>
</dbReference>
<keyword evidence="8" id="KW-0732">Signal</keyword>
<protein>
    <submittedName>
        <fullName evidence="9">Family 43 glycosylhydrolase</fullName>
    </submittedName>
</protein>
<evidence type="ECO:0000313" key="10">
    <source>
        <dbReference type="Proteomes" id="UP000434604"/>
    </source>
</evidence>
<dbReference type="InterPro" id="IPR023296">
    <property type="entry name" value="Glyco_hydro_beta-prop_sf"/>
</dbReference>
<gene>
    <name evidence="9" type="ORF">GA398_05955</name>
</gene>
<evidence type="ECO:0000256" key="6">
    <source>
        <dbReference type="PIRSR" id="PIRSR606710-2"/>
    </source>
</evidence>
<feature type="site" description="Important for catalytic activity, responsible for pKa modulation of the active site Glu and correct orientation of both the proton donor and substrate" evidence="6">
    <location>
        <position position="150"/>
    </location>
</feature>
<dbReference type="Proteomes" id="UP000434604">
    <property type="component" value="Unassembled WGS sequence"/>
</dbReference>
<keyword evidence="3 7" id="KW-0378">Hydrolase</keyword>
<dbReference type="PANTHER" id="PTHR43772:SF2">
    <property type="entry name" value="PUTATIVE (AFU_ORTHOLOGUE AFUA_2G04480)-RELATED"/>
    <property type="match status" value="1"/>
</dbReference>
<dbReference type="GO" id="GO:0045493">
    <property type="term" value="P:xylan catabolic process"/>
    <property type="evidence" value="ECO:0007669"/>
    <property type="project" value="UniProtKB-KW"/>
</dbReference>
<evidence type="ECO:0000313" key="9">
    <source>
        <dbReference type="EMBL" id="KAB6149053.1"/>
    </source>
</evidence>
<keyword evidence="4" id="KW-0119">Carbohydrate metabolism</keyword>
<keyword evidence="2" id="KW-0858">Xylan degradation</keyword>
<name>A0A7J5Q060_9BACE</name>
<organism evidence="9 10">
    <name type="scientific">Bacteroides xylanisolvens</name>
    <dbReference type="NCBI Taxonomy" id="371601"/>
    <lineage>
        <taxon>Bacteria</taxon>
        <taxon>Pseudomonadati</taxon>
        <taxon>Bacteroidota</taxon>
        <taxon>Bacteroidia</taxon>
        <taxon>Bacteroidales</taxon>
        <taxon>Bacteroidaceae</taxon>
        <taxon>Bacteroides</taxon>
    </lineage>
</organism>
<evidence type="ECO:0000256" key="2">
    <source>
        <dbReference type="ARBA" id="ARBA00022651"/>
    </source>
</evidence>